<evidence type="ECO:0000313" key="6">
    <source>
        <dbReference type="EMBL" id="CAG5109992.1"/>
    </source>
</evidence>
<proteinExistence type="predicted"/>
<dbReference type="Gene3D" id="2.30.30.140">
    <property type="match status" value="1"/>
</dbReference>
<dbReference type="PANTHER" id="PTHR15999">
    <property type="entry name" value="ZINC FINGER CW-TYPE PWWP DOMAIN PROTEIN 1"/>
    <property type="match status" value="1"/>
</dbReference>
<reference evidence="6 7" key="1">
    <citation type="submission" date="2021-04" db="EMBL/GenBank/DDBJ databases">
        <authorList>
            <person name="Bliznina A."/>
        </authorList>
    </citation>
    <scope>NUCLEOTIDE SEQUENCE [LARGE SCALE GENOMIC DNA]</scope>
</reference>
<feature type="compositionally biased region" description="Low complexity" evidence="4">
    <location>
        <begin position="172"/>
        <end position="187"/>
    </location>
</feature>
<evidence type="ECO:0000259" key="5">
    <source>
        <dbReference type="PROSITE" id="PS51050"/>
    </source>
</evidence>
<accession>A0ABN7T2X7</accession>
<dbReference type="InterPro" id="IPR011124">
    <property type="entry name" value="Znf_CW"/>
</dbReference>
<dbReference type="Gene3D" id="3.30.40.100">
    <property type="match status" value="1"/>
</dbReference>
<evidence type="ECO:0000256" key="2">
    <source>
        <dbReference type="ARBA" id="ARBA00022771"/>
    </source>
</evidence>
<dbReference type="PROSITE" id="PS51050">
    <property type="entry name" value="ZF_CW"/>
    <property type="match status" value="1"/>
</dbReference>
<feature type="region of interest" description="Disordered" evidence="4">
    <location>
        <begin position="1"/>
        <end position="45"/>
    </location>
</feature>
<dbReference type="PANTHER" id="PTHR15999:SF2">
    <property type="entry name" value="ZINC FINGER CW-TYPE PWWP DOMAIN PROTEIN 1"/>
    <property type="match status" value="1"/>
</dbReference>
<keyword evidence="2" id="KW-0863">Zinc-finger</keyword>
<feature type="region of interest" description="Disordered" evidence="4">
    <location>
        <begin position="60"/>
        <end position="134"/>
    </location>
</feature>
<dbReference type="InterPro" id="IPR042778">
    <property type="entry name" value="ZCWPW1/ZCWPW2"/>
</dbReference>
<dbReference type="EMBL" id="OU015567">
    <property type="protein sequence ID" value="CAG5109992.1"/>
    <property type="molecule type" value="Genomic_DNA"/>
</dbReference>
<keyword evidence="7" id="KW-1185">Reference proteome</keyword>
<feature type="region of interest" description="Disordered" evidence="4">
    <location>
        <begin position="157"/>
        <end position="219"/>
    </location>
</feature>
<evidence type="ECO:0000256" key="1">
    <source>
        <dbReference type="ARBA" id="ARBA00022723"/>
    </source>
</evidence>
<feature type="compositionally biased region" description="Basic and acidic residues" evidence="4">
    <location>
        <begin position="60"/>
        <end position="80"/>
    </location>
</feature>
<feature type="region of interest" description="Disordered" evidence="4">
    <location>
        <begin position="254"/>
        <end position="275"/>
    </location>
</feature>
<gene>
    <name evidence="6" type="ORF">OKIOD_LOCUS13213</name>
</gene>
<evidence type="ECO:0000256" key="3">
    <source>
        <dbReference type="ARBA" id="ARBA00022833"/>
    </source>
</evidence>
<dbReference type="Proteomes" id="UP001158576">
    <property type="component" value="Chromosome 2"/>
</dbReference>
<dbReference type="Pfam" id="PF07496">
    <property type="entry name" value="zf-CW"/>
    <property type="match status" value="1"/>
</dbReference>
<feature type="compositionally biased region" description="Basic and acidic residues" evidence="4">
    <location>
        <begin position="1"/>
        <end position="10"/>
    </location>
</feature>
<keyword evidence="3" id="KW-0862">Zinc</keyword>
<keyword evidence="1" id="KW-0479">Metal-binding</keyword>
<evidence type="ECO:0000313" key="7">
    <source>
        <dbReference type="Proteomes" id="UP001158576"/>
    </source>
</evidence>
<sequence length="544" mass="61946">MSSRDYRENPQDFGRSFSNNGGKILKPKRLRRLSSSTISSRMSEDEFRAQLVGAYRINRQDSSVKTHIDAHEQNRVYSERIEEEASDSSESSASPSPLPISPEKVASTRLICPPNDENRQEAAPGQLGFDNFSSDNVDDDIPVFESARTFTQASNDSAFVLPNPPASHPGFSSPDPIPSSSNEEIPSTGTSNDEVELRKVPSRNRGRKTTRTFQSTQGSEIPLPKQVKIAINNENEQNQNQPITNFSKKKAPFTFRKTQSETTSTSTDSADRPKTAPKVIRTNFIRNYDSTASESENSRIGIVKLHGKNWHGNEWSSEVLQEEGTWVECVDCKKWRYLPNVQDPALLPEDWICKMNPNEEFNDCSKAEYEPAQPGAFKYWVYYDWRCTIGSVVWIGVNSQRLPWPAIVEVEPAIGEFMKKNKHFDSIHVTMMPTELGKFQRPVTKWVPLHQVTPFNDYGPEDAKSVLLKQPSKDRTKWRAAFLFAKHASMQENSTKRLENYGLEFQIQRWSEHEAQPGKQIDYESNETVIARLEFSLKKMKHKA</sequence>
<name>A0ABN7T2X7_OIKDI</name>
<evidence type="ECO:0000256" key="4">
    <source>
        <dbReference type="SAM" id="MobiDB-lite"/>
    </source>
</evidence>
<feature type="compositionally biased region" description="Basic residues" evidence="4">
    <location>
        <begin position="200"/>
        <end position="210"/>
    </location>
</feature>
<feature type="domain" description="CW-type" evidence="5">
    <location>
        <begin position="320"/>
        <end position="372"/>
    </location>
</feature>
<protein>
    <submittedName>
        <fullName evidence="6">Oidioi.mRNA.OKI2018_I69.chr2.g4448.t1.cds</fullName>
    </submittedName>
</protein>
<organism evidence="6 7">
    <name type="scientific">Oikopleura dioica</name>
    <name type="common">Tunicate</name>
    <dbReference type="NCBI Taxonomy" id="34765"/>
    <lineage>
        <taxon>Eukaryota</taxon>
        <taxon>Metazoa</taxon>
        <taxon>Chordata</taxon>
        <taxon>Tunicata</taxon>
        <taxon>Appendicularia</taxon>
        <taxon>Copelata</taxon>
        <taxon>Oikopleuridae</taxon>
        <taxon>Oikopleura</taxon>
    </lineage>
</organism>